<evidence type="ECO:0000313" key="4">
    <source>
        <dbReference type="EMBL" id="EPY35576.1"/>
    </source>
</evidence>
<evidence type="ECO:0000313" key="3">
    <source>
        <dbReference type="EMBL" id="EPY29372.1"/>
    </source>
</evidence>
<keyword evidence="5" id="KW-1185">Reference proteome</keyword>
<feature type="transmembrane region" description="Helical" evidence="2">
    <location>
        <begin position="56"/>
        <end position="80"/>
    </location>
</feature>
<reference evidence="3" key="2">
    <citation type="submission" date="2013-03" db="EMBL/GenBank/DDBJ databases">
        <authorList>
            <person name="Motta M.C.M."/>
            <person name="Martins A.C.A."/>
            <person name="Preta C.M.C.C."/>
            <person name="Silva R."/>
            <person name="de Souza S.S."/>
            <person name="Klein C.C."/>
            <person name="de Almeida L.G.P."/>
            <person name="Cunha O.L."/>
            <person name="Colabardini A.C."/>
            <person name="Lima B.A."/>
            <person name="Machado C.R."/>
            <person name="Soares C.M.A."/>
            <person name="de Menezes C.B.A."/>
            <person name="Bartolomeu D.C."/>
            <person name="Grisard E.C."/>
            <person name="Fantinatti-Garboggini F."/>
            <person name="Rodrigues-Luiz G.F."/>
            <person name="Wagner G."/>
            <person name="Goldman G.H."/>
            <person name="Fietto J.L.R."/>
            <person name="Ciapina L.P."/>
            <person name="Brocchi M."/>
            <person name="Elias M.C."/>
            <person name="Goldman M.H.S."/>
            <person name="Sagot M.-F."/>
            <person name="Pereira M."/>
            <person name="Stoco P.H."/>
            <person name="Teixeira S.M.R."/>
            <person name="de Mendonca-Neto R.P."/>
            <person name="Maciel T.E.F."/>
            <person name="Mendes T.A.O."/>
            <person name="Urmenyi T.P."/>
            <person name="Teixeira M.M.G."/>
            <person name="de Camargo E.F.P."/>
            <person name="de Sousa W."/>
            <person name="Schenkman S."/>
            <person name="de Vasconcelos A.T.R."/>
        </authorList>
    </citation>
    <scope>NUCLEOTIDE SEQUENCE</scope>
</reference>
<keyword evidence="2" id="KW-0472">Membrane</keyword>
<evidence type="ECO:0000256" key="2">
    <source>
        <dbReference type="SAM" id="Phobius"/>
    </source>
</evidence>
<reference evidence="3 5" key="1">
    <citation type="journal article" date="2013" name="PLoS ONE">
        <title>Predicting the Proteins of Angomonas deanei, Strigomonas culicis and Their Respective Endosymbionts Reveals New Aspects of the Trypanosomatidae Family.</title>
        <authorList>
            <person name="Motta M.C."/>
            <person name="Martins A.C."/>
            <person name="de Souza S.S."/>
            <person name="Catta-Preta C.M."/>
            <person name="Silva R."/>
            <person name="Klein C.C."/>
            <person name="de Almeida L.G."/>
            <person name="de Lima Cunha O."/>
            <person name="Ciapina L.P."/>
            <person name="Brocchi M."/>
            <person name="Colabardini A.C."/>
            <person name="de Araujo Lima B."/>
            <person name="Machado C.R."/>
            <person name="de Almeida Soares C.M."/>
            <person name="Probst C.M."/>
            <person name="de Menezes C.B."/>
            <person name="Thompson C.E."/>
            <person name="Bartholomeu D.C."/>
            <person name="Gradia D.F."/>
            <person name="Pavoni D.P."/>
            <person name="Grisard E.C."/>
            <person name="Fantinatti-Garboggini F."/>
            <person name="Marchini F.K."/>
            <person name="Rodrigues-Luiz G.F."/>
            <person name="Wagner G."/>
            <person name="Goldman G.H."/>
            <person name="Fietto J.L."/>
            <person name="Elias M.C."/>
            <person name="Goldman M.H."/>
            <person name="Sagot M.F."/>
            <person name="Pereira M."/>
            <person name="Stoco P.H."/>
            <person name="de Mendonca-Neto R.P."/>
            <person name="Teixeira S.M."/>
            <person name="Maciel T.E."/>
            <person name="de Oliveira Mendes T.A."/>
            <person name="Urmenyi T.P."/>
            <person name="de Souza W."/>
            <person name="Schenkman S."/>
            <person name="de Vasconcelos A.T."/>
        </authorList>
    </citation>
    <scope>NUCLEOTIDE SEQUENCE [LARGE SCALE GENOMIC DNA]</scope>
</reference>
<evidence type="ECO:0000256" key="1">
    <source>
        <dbReference type="SAM" id="MobiDB-lite"/>
    </source>
</evidence>
<dbReference type="EMBL" id="ATMH01004589">
    <property type="protein sequence ID" value="EPY29372.1"/>
    <property type="molecule type" value="Genomic_DNA"/>
</dbReference>
<dbReference type="OrthoDB" id="271666at2759"/>
<sequence length="489" mass="53657">MPSLHDTLKACTAHVRQLFEKSSVVLMRCVTTEGAKTLVVLSSWTDKGMRMVAKSVAVYLVACVLLFWYLCLMGVCFLCAMATAGVIRHYYLSGAPGNQVVPLSFSALPFLTETWSSGTVAAAFHPAAALDDVAAGRYLTTHSDSTFVGRAAGLQMSLVEQYVNNLIGTSAMAIPQAKERDAITSTGEIDATALFHHGSPMFNALGDYYGEMQIVLAKEAMGRHGQLIVDTKVLYAHVADVAQPPHTWRVLFKTTQTASVLTGTRPPTSLLDTVKGFYLWGLRLVFIVPIKTYGYLSPFFFTIDDAPYPRVDHSTGVSVVLRLYERFAPPVSIQERLRAMNFSIFQKLDDASSTVPLKVSQVSFRSFVELNGIPRLLTRYPISSFVVLTLFFSLVYIGAATVLLALCGGALLYYYYSGQSAAAEEDSEEESERSDYVYPSKKSFTVLPRSHSFSYLDGDNDAEHKDLLGSSQRARSFSSSPLSVAKKKS</sequence>
<name>S9UEX5_9TRYP</name>
<feature type="compositionally biased region" description="Low complexity" evidence="1">
    <location>
        <begin position="470"/>
        <end position="483"/>
    </location>
</feature>
<dbReference type="AlphaFoldDB" id="S9UEX5"/>
<evidence type="ECO:0008006" key="6">
    <source>
        <dbReference type="Google" id="ProtNLM"/>
    </source>
</evidence>
<keyword evidence="2" id="KW-0812">Transmembrane</keyword>
<accession>S9UEX5</accession>
<gene>
    <name evidence="4" type="ORF">STCU_01098</name>
    <name evidence="3" type="ORF">STCU_04589</name>
</gene>
<protein>
    <recommendedName>
        <fullName evidence="6">Seipin</fullName>
    </recommendedName>
</protein>
<evidence type="ECO:0000313" key="5">
    <source>
        <dbReference type="Proteomes" id="UP000015354"/>
    </source>
</evidence>
<keyword evidence="2" id="KW-1133">Transmembrane helix</keyword>
<comment type="caution">
    <text evidence="3">The sequence shown here is derived from an EMBL/GenBank/DDBJ whole genome shotgun (WGS) entry which is preliminary data.</text>
</comment>
<dbReference type="EMBL" id="ATMH01001098">
    <property type="protein sequence ID" value="EPY35576.1"/>
    <property type="molecule type" value="Genomic_DNA"/>
</dbReference>
<feature type="transmembrane region" description="Helical" evidence="2">
    <location>
        <begin position="385"/>
        <end position="416"/>
    </location>
</feature>
<dbReference type="Proteomes" id="UP000015354">
    <property type="component" value="Unassembled WGS sequence"/>
</dbReference>
<feature type="region of interest" description="Disordered" evidence="1">
    <location>
        <begin position="469"/>
        <end position="489"/>
    </location>
</feature>
<proteinExistence type="predicted"/>
<organism evidence="3 5">
    <name type="scientific">Strigomonas culicis</name>
    <dbReference type="NCBI Taxonomy" id="28005"/>
    <lineage>
        <taxon>Eukaryota</taxon>
        <taxon>Discoba</taxon>
        <taxon>Euglenozoa</taxon>
        <taxon>Kinetoplastea</taxon>
        <taxon>Metakinetoplastina</taxon>
        <taxon>Trypanosomatida</taxon>
        <taxon>Trypanosomatidae</taxon>
        <taxon>Strigomonadinae</taxon>
        <taxon>Strigomonas</taxon>
    </lineage>
</organism>